<feature type="domain" description="3'-5' exonuclease" evidence="3">
    <location>
        <begin position="81"/>
        <end position="203"/>
    </location>
</feature>
<dbReference type="GO" id="GO:0003676">
    <property type="term" value="F:nucleic acid binding"/>
    <property type="evidence" value="ECO:0007669"/>
    <property type="project" value="InterPro"/>
</dbReference>
<dbReference type="Gene3D" id="3.30.420.10">
    <property type="entry name" value="Ribonuclease H-like superfamily/Ribonuclease H"/>
    <property type="match status" value="1"/>
</dbReference>
<dbReference type="PANTHER" id="PTHR13620">
    <property type="entry name" value="3-5 EXONUCLEASE"/>
    <property type="match status" value="1"/>
</dbReference>
<keyword evidence="1" id="KW-0540">Nuclease</keyword>
<dbReference type="GO" id="GO:0005634">
    <property type="term" value="C:nucleus"/>
    <property type="evidence" value="ECO:0007669"/>
    <property type="project" value="TreeGrafter"/>
</dbReference>
<dbReference type="InterPro" id="IPR002562">
    <property type="entry name" value="3'-5'_exonuclease_dom"/>
</dbReference>
<keyword evidence="2" id="KW-0378">Hydrolase</keyword>
<dbReference type="AlphaFoldDB" id="A0AAV8ERJ8"/>
<evidence type="ECO:0000313" key="4">
    <source>
        <dbReference type="EMBL" id="KAJ4780866.1"/>
    </source>
</evidence>
<organism evidence="4 5">
    <name type="scientific">Rhynchospora pubera</name>
    <dbReference type="NCBI Taxonomy" id="906938"/>
    <lineage>
        <taxon>Eukaryota</taxon>
        <taxon>Viridiplantae</taxon>
        <taxon>Streptophyta</taxon>
        <taxon>Embryophyta</taxon>
        <taxon>Tracheophyta</taxon>
        <taxon>Spermatophyta</taxon>
        <taxon>Magnoliopsida</taxon>
        <taxon>Liliopsida</taxon>
        <taxon>Poales</taxon>
        <taxon>Cyperaceae</taxon>
        <taxon>Cyperoideae</taxon>
        <taxon>Rhynchosporeae</taxon>
        <taxon>Rhynchospora</taxon>
    </lineage>
</organism>
<dbReference type="InterPro" id="IPR051132">
    <property type="entry name" value="3-5_Exonuclease_domain"/>
</dbReference>
<evidence type="ECO:0000256" key="2">
    <source>
        <dbReference type="ARBA" id="ARBA00022801"/>
    </source>
</evidence>
<dbReference type="InterPro" id="IPR036397">
    <property type="entry name" value="RNaseH_sf"/>
</dbReference>
<reference evidence="4" key="1">
    <citation type="submission" date="2022-08" db="EMBL/GenBank/DDBJ databases">
        <authorList>
            <person name="Marques A."/>
        </authorList>
    </citation>
    <scope>NUCLEOTIDE SEQUENCE</scope>
    <source>
        <strain evidence="4">RhyPub2mFocal</strain>
        <tissue evidence="4">Leaves</tissue>
    </source>
</reference>
<evidence type="ECO:0000313" key="5">
    <source>
        <dbReference type="Proteomes" id="UP001140206"/>
    </source>
</evidence>
<dbReference type="Proteomes" id="UP001140206">
    <property type="component" value="Chromosome 3"/>
</dbReference>
<sequence length="253" mass="28467">MASDNISTNLRSSYHRRHNYTIQFFGQSLDIAVTSNSRTVKSWIGKSLHIHRRRLRLYCQPSIIVGLGTQWCSFRSNTCPATIQICVGHRILIFQILHSRSIPTSLSRLLSDSHITFAGYNIEYDCRLLRSFHGLRVTSSVVELRSVSGMGNASMERMAERILGFHGVNKPSWIANSDWDAQELSVDQVQYAALDAYLSFQLGVRLVTRPAGTVRTEQNAVYYCNAVFALSESEEEVNGDSYSGDSSSMKNGW</sequence>
<dbReference type="EMBL" id="JAMFTS010000003">
    <property type="protein sequence ID" value="KAJ4780866.1"/>
    <property type="molecule type" value="Genomic_DNA"/>
</dbReference>
<gene>
    <name evidence="4" type="ORF">LUZ62_065123</name>
</gene>
<evidence type="ECO:0000259" key="3">
    <source>
        <dbReference type="Pfam" id="PF01612"/>
    </source>
</evidence>
<dbReference type="GO" id="GO:0005737">
    <property type="term" value="C:cytoplasm"/>
    <property type="evidence" value="ECO:0007669"/>
    <property type="project" value="TreeGrafter"/>
</dbReference>
<comment type="caution">
    <text evidence="4">The sequence shown here is derived from an EMBL/GenBank/DDBJ whole genome shotgun (WGS) entry which is preliminary data.</text>
</comment>
<protein>
    <recommendedName>
        <fullName evidence="3">3'-5' exonuclease domain-containing protein</fullName>
    </recommendedName>
</protein>
<dbReference type="Pfam" id="PF01612">
    <property type="entry name" value="DNA_pol_A_exo1"/>
    <property type="match status" value="1"/>
</dbReference>
<dbReference type="SUPFAM" id="SSF53098">
    <property type="entry name" value="Ribonuclease H-like"/>
    <property type="match status" value="1"/>
</dbReference>
<accession>A0AAV8ERJ8</accession>
<dbReference type="InterPro" id="IPR012337">
    <property type="entry name" value="RNaseH-like_sf"/>
</dbReference>
<dbReference type="PANTHER" id="PTHR13620:SF59">
    <property type="entry name" value="POLYNUCLEOTIDYL TRANSFERASE, RIBONUCLEASE H-LIKE SUPERFAMILY PROTEIN"/>
    <property type="match status" value="1"/>
</dbReference>
<proteinExistence type="predicted"/>
<dbReference type="GO" id="GO:0006139">
    <property type="term" value="P:nucleobase-containing compound metabolic process"/>
    <property type="evidence" value="ECO:0007669"/>
    <property type="project" value="InterPro"/>
</dbReference>
<name>A0AAV8ERJ8_9POAL</name>
<dbReference type="CDD" id="cd06141">
    <property type="entry name" value="WRN_exo"/>
    <property type="match status" value="1"/>
</dbReference>
<keyword evidence="5" id="KW-1185">Reference proteome</keyword>
<dbReference type="GO" id="GO:0008408">
    <property type="term" value="F:3'-5' exonuclease activity"/>
    <property type="evidence" value="ECO:0007669"/>
    <property type="project" value="InterPro"/>
</dbReference>
<evidence type="ECO:0000256" key="1">
    <source>
        <dbReference type="ARBA" id="ARBA00022722"/>
    </source>
</evidence>